<dbReference type="EMBL" id="BAAACG010000001">
    <property type="protein sequence ID" value="GAA0732956.1"/>
    <property type="molecule type" value="Genomic_DNA"/>
</dbReference>
<dbReference type="PROSITE" id="PS50893">
    <property type="entry name" value="ABC_TRANSPORTER_2"/>
    <property type="match status" value="1"/>
</dbReference>
<comment type="caution">
    <text evidence="5">The sequence shown here is derived from an EMBL/GenBank/DDBJ whole genome shotgun (WGS) entry which is preliminary data.</text>
</comment>
<keyword evidence="2" id="KW-0547">Nucleotide-binding</keyword>
<dbReference type="Pfam" id="PF00005">
    <property type="entry name" value="ABC_tran"/>
    <property type="match status" value="1"/>
</dbReference>
<dbReference type="SMART" id="SM00382">
    <property type="entry name" value="AAA"/>
    <property type="match status" value="1"/>
</dbReference>
<dbReference type="InterPro" id="IPR003439">
    <property type="entry name" value="ABC_transporter-like_ATP-bd"/>
</dbReference>
<proteinExistence type="predicted"/>
<evidence type="ECO:0000256" key="3">
    <source>
        <dbReference type="ARBA" id="ARBA00022840"/>
    </source>
</evidence>
<reference evidence="5 6" key="1">
    <citation type="journal article" date="2019" name="Int. J. Syst. Evol. Microbiol.">
        <title>The Global Catalogue of Microorganisms (GCM) 10K type strain sequencing project: providing services to taxonomists for standard genome sequencing and annotation.</title>
        <authorList>
            <consortium name="The Broad Institute Genomics Platform"/>
            <consortium name="The Broad Institute Genome Sequencing Center for Infectious Disease"/>
            <person name="Wu L."/>
            <person name="Ma J."/>
        </authorList>
    </citation>
    <scope>NUCLEOTIDE SEQUENCE [LARGE SCALE GENOMIC DNA]</scope>
    <source>
        <strain evidence="5 6">JCM 1407</strain>
    </source>
</reference>
<dbReference type="InterPro" id="IPR017871">
    <property type="entry name" value="ABC_transporter-like_CS"/>
</dbReference>
<protein>
    <submittedName>
        <fullName evidence="5">ABC transporter ATP-binding protein</fullName>
    </submittedName>
</protein>
<evidence type="ECO:0000313" key="6">
    <source>
        <dbReference type="Proteomes" id="UP001501510"/>
    </source>
</evidence>
<keyword evidence="1" id="KW-0813">Transport</keyword>
<dbReference type="Gene3D" id="3.40.50.300">
    <property type="entry name" value="P-loop containing nucleotide triphosphate hydrolases"/>
    <property type="match status" value="1"/>
</dbReference>
<evidence type="ECO:0000256" key="2">
    <source>
        <dbReference type="ARBA" id="ARBA00022741"/>
    </source>
</evidence>
<keyword evidence="3 5" id="KW-0067">ATP-binding</keyword>
<name>A0ABN1J9V0_9CLOT</name>
<evidence type="ECO:0000313" key="5">
    <source>
        <dbReference type="EMBL" id="GAA0732956.1"/>
    </source>
</evidence>
<sequence>MIKVSKVAFNYDKGRTLFKDLSFEVKKGETLAVLGPNGTGKTTFIKCLMGFFKFRVGEVFINNISNKDINQKDFWKQVGYVPQAKNVSFGFSVLEMVVMGLSPYIGMGRLPKKEEYSKAKEMLKQLGILHLQNASCNKISGGQLQMVLIARTLIKDPKILIMDEPESNLDLKNQMKILNIIEKLNSKKQMAIIINTHFPHHALKVAQNTLIIGENNHVLGSTKEIVTKENMKQYFDIDTEIISYSKDNKVYNTILPLGLSKNKTVIN</sequence>
<dbReference type="GO" id="GO:0005524">
    <property type="term" value="F:ATP binding"/>
    <property type="evidence" value="ECO:0007669"/>
    <property type="project" value="UniProtKB-KW"/>
</dbReference>
<evidence type="ECO:0000256" key="1">
    <source>
        <dbReference type="ARBA" id="ARBA00022448"/>
    </source>
</evidence>
<dbReference type="SUPFAM" id="SSF52540">
    <property type="entry name" value="P-loop containing nucleoside triphosphate hydrolases"/>
    <property type="match status" value="1"/>
</dbReference>
<dbReference type="InterPro" id="IPR003593">
    <property type="entry name" value="AAA+_ATPase"/>
</dbReference>
<dbReference type="RefSeq" id="WP_343758169.1">
    <property type="nucleotide sequence ID" value="NZ_BAAACG010000001.1"/>
</dbReference>
<dbReference type="Proteomes" id="UP001501510">
    <property type="component" value="Unassembled WGS sequence"/>
</dbReference>
<feature type="domain" description="ABC transporter" evidence="4">
    <location>
        <begin position="2"/>
        <end position="239"/>
    </location>
</feature>
<accession>A0ABN1J9V0</accession>
<gene>
    <name evidence="5" type="ORF">GCM10008906_03240</name>
</gene>
<evidence type="ECO:0000259" key="4">
    <source>
        <dbReference type="PROSITE" id="PS50893"/>
    </source>
</evidence>
<organism evidence="5 6">
    <name type="scientific">Clostridium oceanicum</name>
    <dbReference type="NCBI Taxonomy" id="1543"/>
    <lineage>
        <taxon>Bacteria</taxon>
        <taxon>Bacillati</taxon>
        <taxon>Bacillota</taxon>
        <taxon>Clostridia</taxon>
        <taxon>Eubacteriales</taxon>
        <taxon>Clostridiaceae</taxon>
        <taxon>Clostridium</taxon>
    </lineage>
</organism>
<dbReference type="PANTHER" id="PTHR42734">
    <property type="entry name" value="METAL TRANSPORT SYSTEM ATP-BINDING PROTEIN TM_0124-RELATED"/>
    <property type="match status" value="1"/>
</dbReference>
<dbReference type="InterPro" id="IPR027417">
    <property type="entry name" value="P-loop_NTPase"/>
</dbReference>
<dbReference type="PROSITE" id="PS00211">
    <property type="entry name" value="ABC_TRANSPORTER_1"/>
    <property type="match status" value="1"/>
</dbReference>
<keyword evidence="6" id="KW-1185">Reference proteome</keyword>
<dbReference type="PANTHER" id="PTHR42734:SF19">
    <property type="entry name" value="IRON COMPOUNDS ABC TRANSPORTER, ATP-BINDING PROTEIN"/>
    <property type="match status" value="1"/>
</dbReference>
<dbReference type="InterPro" id="IPR050153">
    <property type="entry name" value="Metal_Ion_Import_ABC"/>
</dbReference>